<keyword evidence="2" id="KW-0808">Transferase</keyword>
<dbReference type="OrthoDB" id="9801573at2"/>
<name>A0A367GUQ0_9SPHI</name>
<comment type="caution">
    <text evidence="2">The sequence shown here is derived from an EMBL/GenBank/DDBJ whole genome shotgun (WGS) entry which is preliminary data.</text>
</comment>
<evidence type="ECO:0000313" key="3">
    <source>
        <dbReference type="Proteomes" id="UP000253209"/>
    </source>
</evidence>
<protein>
    <submittedName>
        <fullName evidence="2">Glycosyltransferase family 4 protein</fullName>
    </submittedName>
</protein>
<dbReference type="GO" id="GO:0016757">
    <property type="term" value="F:glycosyltransferase activity"/>
    <property type="evidence" value="ECO:0007669"/>
    <property type="project" value="InterPro"/>
</dbReference>
<dbReference type="Proteomes" id="UP000253209">
    <property type="component" value="Unassembled WGS sequence"/>
</dbReference>
<dbReference type="InterPro" id="IPR001296">
    <property type="entry name" value="Glyco_trans_1"/>
</dbReference>
<organism evidence="2 3">
    <name type="scientific">Mucilaginibacter hurinus</name>
    <dbReference type="NCBI Taxonomy" id="2201324"/>
    <lineage>
        <taxon>Bacteria</taxon>
        <taxon>Pseudomonadati</taxon>
        <taxon>Bacteroidota</taxon>
        <taxon>Sphingobacteriia</taxon>
        <taxon>Sphingobacteriales</taxon>
        <taxon>Sphingobacteriaceae</taxon>
        <taxon>Mucilaginibacter</taxon>
    </lineage>
</organism>
<sequence>MKVAVLAPVAWRTPPRHYGPWEQVASNIAEGVIKLGAEVTLFATGDSITAGKLESVCETGYEEDRNQDAKVLECLHISNLMEKAGDFDIIHNNFDFLPLTYSGLVNTPIITTIHGFSSQRIIPVYKKYNSRGHYVSISNADRSSELDYIATVYNGLDTRDFEFIETPDDYLLYFGRIHHHKGTAESIAIAKATGRKLLIAGIIQDENYYREKVEPELNDQIQYVGHAGPEKRKELLGNAAALLHPINFDEPFGMSVAEAMLCGTPVVAFNRGSMPELIKHESTGFLVNNVDEAVEAIKNIKSINRIDCHNRAATQFSCEKMAGDYFELYKRILKG</sequence>
<dbReference type="Pfam" id="PF00534">
    <property type="entry name" value="Glycos_transf_1"/>
    <property type="match status" value="1"/>
</dbReference>
<dbReference type="Gene3D" id="3.40.50.2000">
    <property type="entry name" value="Glycogen Phosphorylase B"/>
    <property type="match status" value="2"/>
</dbReference>
<dbReference type="SUPFAM" id="SSF53756">
    <property type="entry name" value="UDP-Glycosyltransferase/glycogen phosphorylase"/>
    <property type="match status" value="1"/>
</dbReference>
<proteinExistence type="predicted"/>
<evidence type="ECO:0000259" key="1">
    <source>
        <dbReference type="Pfam" id="PF00534"/>
    </source>
</evidence>
<accession>A0A367GUQ0</accession>
<dbReference type="CDD" id="cd03802">
    <property type="entry name" value="GT4_AviGT4-like"/>
    <property type="match status" value="1"/>
</dbReference>
<evidence type="ECO:0000313" key="2">
    <source>
        <dbReference type="EMBL" id="RCH56556.1"/>
    </source>
</evidence>
<feature type="domain" description="Glycosyl transferase family 1" evidence="1">
    <location>
        <begin position="162"/>
        <end position="302"/>
    </location>
</feature>
<keyword evidence="3" id="KW-1185">Reference proteome</keyword>
<dbReference type="PANTHER" id="PTHR12526">
    <property type="entry name" value="GLYCOSYLTRANSFERASE"/>
    <property type="match status" value="1"/>
</dbReference>
<reference evidence="2 3" key="1">
    <citation type="submission" date="2018-05" db="EMBL/GenBank/DDBJ databases">
        <title>Mucilaginibacter hurinus sp. nov., isolated from briquette warehouse soil.</title>
        <authorList>
            <person name="Choi L."/>
        </authorList>
    </citation>
    <scope>NUCLEOTIDE SEQUENCE [LARGE SCALE GENOMIC DNA]</scope>
    <source>
        <strain evidence="2 3">ZR32</strain>
    </source>
</reference>
<dbReference type="RefSeq" id="WP_114003453.1">
    <property type="nucleotide sequence ID" value="NZ_QGDC01000001.1"/>
</dbReference>
<dbReference type="PANTHER" id="PTHR12526:SF595">
    <property type="entry name" value="BLL5217 PROTEIN"/>
    <property type="match status" value="1"/>
</dbReference>
<dbReference type="AlphaFoldDB" id="A0A367GUQ0"/>
<gene>
    <name evidence="2" type="ORF">DJ568_01470</name>
</gene>
<dbReference type="EMBL" id="QGDC01000001">
    <property type="protein sequence ID" value="RCH56556.1"/>
    <property type="molecule type" value="Genomic_DNA"/>
</dbReference>